<evidence type="ECO:0000313" key="1">
    <source>
        <dbReference type="EMBL" id="ARM74770.1"/>
    </source>
</evidence>
<proteinExistence type="predicted"/>
<dbReference type="RefSeq" id="WP_148690521.1">
    <property type="nucleotide sequence ID" value="NZ_CP020477.1"/>
</dbReference>
<name>A0A1W6JX15_9CREN</name>
<gene>
    <name evidence="1" type="ORF">B6F84_01170</name>
</gene>
<dbReference type="AlphaFoldDB" id="A0A1W6JX15"/>
<dbReference type="GeneID" id="41589486"/>
<dbReference type="EMBL" id="CP020477">
    <property type="protein sequence ID" value="ARM74770.1"/>
    <property type="molecule type" value="Genomic_DNA"/>
</dbReference>
<dbReference type="STRING" id="282676.B6F84_01170"/>
<sequence>MKNEIMDLEKLVYMSNLGDINARAKLQNYMIEQLITLKKKNIEKIKQNYLSTVINNIELFLVENKYQCPLCNFKSCNIIDFYYHLLNHKDRKHSDLLYKILYC</sequence>
<evidence type="ECO:0000313" key="2">
    <source>
        <dbReference type="Proteomes" id="UP000193404"/>
    </source>
</evidence>
<protein>
    <submittedName>
        <fullName evidence="1">Uncharacterized protein</fullName>
    </submittedName>
</protein>
<organism evidence="1 2">
    <name type="scientific">Acidianus manzaensis</name>
    <dbReference type="NCBI Taxonomy" id="282676"/>
    <lineage>
        <taxon>Archaea</taxon>
        <taxon>Thermoproteota</taxon>
        <taxon>Thermoprotei</taxon>
        <taxon>Sulfolobales</taxon>
        <taxon>Sulfolobaceae</taxon>
        <taxon>Acidianus</taxon>
    </lineage>
</organism>
<accession>A0A1W6JX15</accession>
<dbReference type="Proteomes" id="UP000193404">
    <property type="component" value="Chromosome"/>
</dbReference>
<reference evidence="1 2" key="1">
    <citation type="submission" date="2017-03" db="EMBL/GenBank/DDBJ databases">
        <title>Sulfur activation and transportation mechanism of thermophilic Archaea Acidianus manzaensis YN-25.</title>
        <authorList>
            <person name="Ma Y."/>
            <person name="Yang Y."/>
            <person name="Xia J."/>
        </authorList>
    </citation>
    <scope>NUCLEOTIDE SEQUENCE [LARGE SCALE GENOMIC DNA]</scope>
    <source>
        <strain evidence="1 2">YN-25</strain>
    </source>
</reference>
<keyword evidence="2" id="KW-1185">Reference proteome</keyword>
<dbReference type="KEGG" id="aman:B6F84_01170"/>